<gene>
    <name evidence="2" type="ORF">Ddye_022435</name>
</gene>
<evidence type="ECO:0000256" key="1">
    <source>
        <dbReference type="SAM" id="MobiDB-lite"/>
    </source>
</evidence>
<name>A0AAD9U3G2_9ROSI</name>
<protein>
    <submittedName>
        <fullName evidence="2">Uncharacterized protein</fullName>
    </submittedName>
</protein>
<reference evidence="2" key="1">
    <citation type="journal article" date="2023" name="Plant J.">
        <title>Genome sequences and population genomics provide insights into the demographic history, inbreeding, and mutation load of two 'living fossil' tree species of Dipteronia.</title>
        <authorList>
            <person name="Feng Y."/>
            <person name="Comes H.P."/>
            <person name="Chen J."/>
            <person name="Zhu S."/>
            <person name="Lu R."/>
            <person name="Zhang X."/>
            <person name="Li P."/>
            <person name="Qiu J."/>
            <person name="Olsen K.M."/>
            <person name="Qiu Y."/>
        </authorList>
    </citation>
    <scope>NUCLEOTIDE SEQUENCE</scope>
    <source>
        <strain evidence="2">KIB01</strain>
    </source>
</reference>
<keyword evidence="3" id="KW-1185">Reference proteome</keyword>
<proteinExistence type="predicted"/>
<comment type="caution">
    <text evidence="2">The sequence shown here is derived from an EMBL/GenBank/DDBJ whole genome shotgun (WGS) entry which is preliminary data.</text>
</comment>
<dbReference type="AlphaFoldDB" id="A0AAD9U3G2"/>
<evidence type="ECO:0000313" key="3">
    <source>
        <dbReference type="Proteomes" id="UP001280121"/>
    </source>
</evidence>
<accession>A0AAD9U3G2</accession>
<evidence type="ECO:0000313" key="2">
    <source>
        <dbReference type="EMBL" id="KAK2647240.1"/>
    </source>
</evidence>
<feature type="region of interest" description="Disordered" evidence="1">
    <location>
        <begin position="121"/>
        <end position="141"/>
    </location>
</feature>
<feature type="compositionally biased region" description="Polar residues" evidence="1">
    <location>
        <begin position="124"/>
        <end position="141"/>
    </location>
</feature>
<sequence>MEYFEVTAELHLAVNAVFYSQQMMFIFSLPNVCCRFSTWCLPPLFCMISTTTALRIPNSFLSCKNSYRFVCINVCIVFQHICTFQLSKLCLVVVCLLAVRCTLRCIALFHWDEELNSKEAIQEEGSQSQNSLGNTDESNCP</sequence>
<organism evidence="2 3">
    <name type="scientific">Dipteronia dyeriana</name>
    <dbReference type="NCBI Taxonomy" id="168575"/>
    <lineage>
        <taxon>Eukaryota</taxon>
        <taxon>Viridiplantae</taxon>
        <taxon>Streptophyta</taxon>
        <taxon>Embryophyta</taxon>
        <taxon>Tracheophyta</taxon>
        <taxon>Spermatophyta</taxon>
        <taxon>Magnoliopsida</taxon>
        <taxon>eudicotyledons</taxon>
        <taxon>Gunneridae</taxon>
        <taxon>Pentapetalae</taxon>
        <taxon>rosids</taxon>
        <taxon>malvids</taxon>
        <taxon>Sapindales</taxon>
        <taxon>Sapindaceae</taxon>
        <taxon>Hippocastanoideae</taxon>
        <taxon>Acereae</taxon>
        <taxon>Dipteronia</taxon>
    </lineage>
</organism>
<dbReference type="Proteomes" id="UP001280121">
    <property type="component" value="Unassembled WGS sequence"/>
</dbReference>
<dbReference type="EMBL" id="JANJYI010000006">
    <property type="protein sequence ID" value="KAK2647240.1"/>
    <property type="molecule type" value="Genomic_DNA"/>
</dbReference>